<dbReference type="PANTHER" id="PTHR30146:SF24">
    <property type="entry name" value="XYLOSE OPERON REGULATORY PROTEIN"/>
    <property type="match status" value="1"/>
</dbReference>
<evidence type="ECO:0000259" key="4">
    <source>
        <dbReference type="PROSITE" id="PS01124"/>
    </source>
</evidence>
<dbReference type="EMBL" id="CP036278">
    <property type="protein sequence ID" value="QDU58683.1"/>
    <property type="molecule type" value="Genomic_DNA"/>
</dbReference>
<keyword evidence="2" id="KW-0238">DNA-binding</keyword>
<evidence type="ECO:0000256" key="1">
    <source>
        <dbReference type="ARBA" id="ARBA00023015"/>
    </source>
</evidence>
<dbReference type="PANTHER" id="PTHR30146">
    <property type="entry name" value="LACI-RELATED TRANSCRIPTIONAL REPRESSOR"/>
    <property type="match status" value="1"/>
</dbReference>
<dbReference type="Proteomes" id="UP000315750">
    <property type="component" value="Chromosome"/>
</dbReference>
<keyword evidence="3" id="KW-0804">Transcription</keyword>
<evidence type="ECO:0000313" key="5">
    <source>
        <dbReference type="EMBL" id="QDU58683.1"/>
    </source>
</evidence>
<dbReference type="Gene3D" id="1.10.10.60">
    <property type="entry name" value="Homeodomain-like"/>
    <property type="match status" value="1"/>
</dbReference>
<feature type="domain" description="HTH araC/xylS-type" evidence="4">
    <location>
        <begin position="304"/>
        <end position="402"/>
    </location>
</feature>
<dbReference type="SMART" id="SM00342">
    <property type="entry name" value="HTH_ARAC"/>
    <property type="match status" value="1"/>
</dbReference>
<dbReference type="InterPro" id="IPR009057">
    <property type="entry name" value="Homeodomain-like_sf"/>
</dbReference>
<dbReference type="OrthoDB" id="9795616at2"/>
<dbReference type="GO" id="GO:0000976">
    <property type="term" value="F:transcription cis-regulatory region binding"/>
    <property type="evidence" value="ECO:0007669"/>
    <property type="project" value="TreeGrafter"/>
</dbReference>
<dbReference type="Pfam" id="PF12833">
    <property type="entry name" value="HTH_18"/>
    <property type="match status" value="1"/>
</dbReference>
<dbReference type="Pfam" id="PF13377">
    <property type="entry name" value="Peripla_BP_3"/>
    <property type="match status" value="1"/>
</dbReference>
<name>A0A518AVE5_9BACT</name>
<dbReference type="GO" id="GO:0003700">
    <property type="term" value="F:DNA-binding transcription factor activity"/>
    <property type="evidence" value="ECO:0007669"/>
    <property type="project" value="InterPro"/>
</dbReference>
<organism evidence="5 6">
    <name type="scientific">Aeoliella mucimassa</name>
    <dbReference type="NCBI Taxonomy" id="2527972"/>
    <lineage>
        <taxon>Bacteria</taxon>
        <taxon>Pseudomonadati</taxon>
        <taxon>Planctomycetota</taxon>
        <taxon>Planctomycetia</taxon>
        <taxon>Pirellulales</taxon>
        <taxon>Lacipirellulaceae</taxon>
        <taxon>Aeoliella</taxon>
    </lineage>
</organism>
<keyword evidence="6" id="KW-1185">Reference proteome</keyword>
<dbReference type="SUPFAM" id="SSF53822">
    <property type="entry name" value="Periplasmic binding protein-like I"/>
    <property type="match status" value="1"/>
</dbReference>
<dbReference type="Gene3D" id="3.40.50.2300">
    <property type="match status" value="2"/>
</dbReference>
<dbReference type="PROSITE" id="PS00041">
    <property type="entry name" value="HTH_ARAC_FAMILY_1"/>
    <property type="match status" value="1"/>
</dbReference>
<dbReference type="InterPro" id="IPR046335">
    <property type="entry name" value="LacI/GalR-like_sensor"/>
</dbReference>
<evidence type="ECO:0000256" key="2">
    <source>
        <dbReference type="ARBA" id="ARBA00023125"/>
    </source>
</evidence>
<dbReference type="CDD" id="cd01543">
    <property type="entry name" value="PBP1_XylR"/>
    <property type="match status" value="1"/>
</dbReference>
<dbReference type="InterPro" id="IPR018060">
    <property type="entry name" value="HTH_AraC"/>
</dbReference>
<proteinExistence type="predicted"/>
<dbReference type="SUPFAM" id="SSF46689">
    <property type="entry name" value="Homeodomain-like"/>
    <property type="match status" value="2"/>
</dbReference>
<dbReference type="InterPro" id="IPR028082">
    <property type="entry name" value="Peripla_BP_I"/>
</dbReference>
<dbReference type="InterPro" id="IPR018062">
    <property type="entry name" value="HTH_AraC-typ_CS"/>
</dbReference>
<gene>
    <name evidence="5" type="primary">xylR_13</name>
    <name evidence="5" type="ORF">Pan181_49230</name>
</gene>
<evidence type="ECO:0000256" key="3">
    <source>
        <dbReference type="ARBA" id="ARBA00023163"/>
    </source>
</evidence>
<dbReference type="PROSITE" id="PS01124">
    <property type="entry name" value="HTH_ARAC_FAMILY_2"/>
    <property type="match status" value="1"/>
</dbReference>
<keyword evidence="1" id="KW-0805">Transcription regulation</keyword>
<reference evidence="5 6" key="1">
    <citation type="submission" date="2019-02" db="EMBL/GenBank/DDBJ databases">
        <title>Deep-cultivation of Planctomycetes and their phenomic and genomic characterization uncovers novel biology.</title>
        <authorList>
            <person name="Wiegand S."/>
            <person name="Jogler M."/>
            <person name="Boedeker C."/>
            <person name="Pinto D."/>
            <person name="Vollmers J."/>
            <person name="Rivas-Marin E."/>
            <person name="Kohn T."/>
            <person name="Peeters S.H."/>
            <person name="Heuer A."/>
            <person name="Rast P."/>
            <person name="Oberbeckmann S."/>
            <person name="Bunk B."/>
            <person name="Jeske O."/>
            <person name="Meyerdierks A."/>
            <person name="Storesund J.E."/>
            <person name="Kallscheuer N."/>
            <person name="Luecker S."/>
            <person name="Lage O.M."/>
            <person name="Pohl T."/>
            <person name="Merkel B.J."/>
            <person name="Hornburger P."/>
            <person name="Mueller R.-W."/>
            <person name="Bruemmer F."/>
            <person name="Labrenz M."/>
            <person name="Spormann A.M."/>
            <person name="Op den Camp H."/>
            <person name="Overmann J."/>
            <person name="Amann R."/>
            <person name="Jetten M.S.M."/>
            <person name="Mascher T."/>
            <person name="Medema M.H."/>
            <person name="Devos D.P."/>
            <person name="Kaster A.-K."/>
            <person name="Ovreas L."/>
            <person name="Rohde M."/>
            <person name="Galperin M.Y."/>
            <person name="Jogler C."/>
        </authorList>
    </citation>
    <scope>NUCLEOTIDE SEQUENCE [LARGE SCALE GENOMIC DNA]</scope>
    <source>
        <strain evidence="5 6">Pan181</strain>
    </source>
</reference>
<protein>
    <submittedName>
        <fullName evidence="5">Xylose operon regulatory protein</fullName>
    </submittedName>
</protein>
<evidence type="ECO:0000313" key="6">
    <source>
        <dbReference type="Proteomes" id="UP000315750"/>
    </source>
</evidence>
<sequence>MSMMTLPNAANDSFSTSRHGVKPIRIALLIDTSTTWGAGLIEGIVDYAKAKHKQWLFSFEHRGKNDRLMLPESWVGNGVIARINHPDLAEQIIARKIPAVNVSWFRFGENLIPTCTCDEEKVAEMAIRYLLGKGHRQFAYCASVTRPGYYDRLGKSFVDQLQQNGFACAQFNGDFEQLARLDTEHYLMELGKWLKQLPRPTALLAFDDLLGRLVTEACAQSGIVVPDDIAVLGGEHDELCSRVSSPPLSGVDQSAHEVGFHAAEMLDRQLSGYAGEIRNIRLSPARIISRQSTDKVAVEDEMLAEAIRYIEEHYAGEITIRDILKEIPLSRRALEIGFRRYLGRTPRDEIRRVRVQKALEFLCDTEWSVTKIANECGFDRPELLTRAFRREFKATPSEFRKRFANRKPPITPDARG</sequence>
<dbReference type="AlphaFoldDB" id="A0A518AVE5"/>
<accession>A0A518AVE5</accession>
<dbReference type="KEGG" id="amuc:Pan181_49230"/>